<sequence>TALADVDTRIENNPKHAKLAAEFQWGKDLGGSDETIISQMHDKPVFVTHYPKLAKAFYMKTDRENPKVVLNFDLLAPAGFGEIIGGSVREDDHDLLTARIKGQGLNVDNYTWYLDLRKYGSVPHGGFGLGVERTVAWLTSEKHIRQCIAFPRMMDKIYI</sequence>
<dbReference type="SUPFAM" id="SSF55681">
    <property type="entry name" value="Class II aaRS and biotin synthetases"/>
    <property type="match status" value="1"/>
</dbReference>
<evidence type="ECO:0000259" key="6">
    <source>
        <dbReference type="Pfam" id="PF00152"/>
    </source>
</evidence>
<keyword evidence="1" id="KW-0436">Ligase</keyword>
<keyword evidence="5" id="KW-0030">Aminoacyl-tRNA synthetase</keyword>
<dbReference type="GO" id="GO:0004812">
    <property type="term" value="F:aminoacyl-tRNA ligase activity"/>
    <property type="evidence" value="ECO:0007669"/>
    <property type="project" value="UniProtKB-KW"/>
</dbReference>
<dbReference type="Gene3D" id="3.30.930.10">
    <property type="entry name" value="Bira Bifunctional Protein, Domain 2"/>
    <property type="match status" value="1"/>
</dbReference>
<evidence type="ECO:0000256" key="2">
    <source>
        <dbReference type="ARBA" id="ARBA00022741"/>
    </source>
</evidence>
<dbReference type="PRINTS" id="PR01042">
    <property type="entry name" value="TRNASYNTHASP"/>
</dbReference>
<dbReference type="PANTHER" id="PTHR22594:SF34">
    <property type="entry name" value="ASPARAGINE--TRNA LIGASE, MITOCHONDRIAL-RELATED"/>
    <property type="match status" value="1"/>
</dbReference>
<proteinExistence type="predicted"/>
<evidence type="ECO:0000256" key="1">
    <source>
        <dbReference type="ARBA" id="ARBA00022598"/>
    </source>
</evidence>
<evidence type="ECO:0000313" key="7">
    <source>
        <dbReference type="EMBL" id="GAG09379.1"/>
    </source>
</evidence>
<keyword evidence="2" id="KW-0547">Nucleotide-binding</keyword>
<evidence type="ECO:0000256" key="3">
    <source>
        <dbReference type="ARBA" id="ARBA00022840"/>
    </source>
</evidence>
<organism evidence="7">
    <name type="scientific">marine sediment metagenome</name>
    <dbReference type="NCBI Taxonomy" id="412755"/>
    <lineage>
        <taxon>unclassified sequences</taxon>
        <taxon>metagenomes</taxon>
        <taxon>ecological metagenomes</taxon>
    </lineage>
</organism>
<dbReference type="InterPro" id="IPR004364">
    <property type="entry name" value="Aa-tRNA-synt_II"/>
</dbReference>
<comment type="caution">
    <text evidence="7">The sequence shown here is derived from an EMBL/GenBank/DDBJ whole genome shotgun (WGS) entry which is preliminary data.</text>
</comment>
<gene>
    <name evidence="7" type="ORF">S01H1_33216</name>
</gene>
<evidence type="ECO:0000256" key="5">
    <source>
        <dbReference type="ARBA" id="ARBA00023146"/>
    </source>
</evidence>
<protein>
    <recommendedName>
        <fullName evidence="6">Aminoacyl-tRNA synthetase class II (D/K/N) domain-containing protein</fullName>
    </recommendedName>
</protein>
<dbReference type="Pfam" id="PF00152">
    <property type="entry name" value="tRNA-synt_2"/>
    <property type="match status" value="1"/>
</dbReference>
<dbReference type="GO" id="GO:0005524">
    <property type="term" value="F:ATP binding"/>
    <property type="evidence" value="ECO:0007669"/>
    <property type="project" value="UniProtKB-KW"/>
</dbReference>
<feature type="non-terminal residue" evidence="7">
    <location>
        <position position="1"/>
    </location>
</feature>
<dbReference type="PANTHER" id="PTHR22594">
    <property type="entry name" value="ASPARTYL/LYSYL-TRNA SYNTHETASE"/>
    <property type="match status" value="1"/>
</dbReference>
<evidence type="ECO:0000256" key="4">
    <source>
        <dbReference type="ARBA" id="ARBA00022917"/>
    </source>
</evidence>
<name>X0UU44_9ZZZZ</name>
<accession>X0UU44</accession>
<dbReference type="InterPro" id="IPR045864">
    <property type="entry name" value="aa-tRNA-synth_II/BPL/LPL"/>
</dbReference>
<dbReference type="AlphaFoldDB" id="X0UU44"/>
<dbReference type="GO" id="GO:0006421">
    <property type="term" value="P:asparaginyl-tRNA aminoacylation"/>
    <property type="evidence" value="ECO:0007669"/>
    <property type="project" value="TreeGrafter"/>
</dbReference>
<keyword evidence="3" id="KW-0067">ATP-binding</keyword>
<keyword evidence="4" id="KW-0648">Protein biosynthesis</keyword>
<feature type="domain" description="Aminoacyl-tRNA synthetase class II (D/K/N)" evidence="6">
    <location>
        <begin position="36"/>
        <end position="153"/>
    </location>
</feature>
<dbReference type="InterPro" id="IPR002312">
    <property type="entry name" value="Asp/Asn-tRNA-synth_IIb"/>
</dbReference>
<reference evidence="7" key="1">
    <citation type="journal article" date="2014" name="Front. Microbiol.">
        <title>High frequency of phylogenetically diverse reductive dehalogenase-homologous genes in deep subseafloor sedimentary metagenomes.</title>
        <authorList>
            <person name="Kawai M."/>
            <person name="Futagami T."/>
            <person name="Toyoda A."/>
            <person name="Takaki Y."/>
            <person name="Nishi S."/>
            <person name="Hori S."/>
            <person name="Arai W."/>
            <person name="Tsubouchi T."/>
            <person name="Morono Y."/>
            <person name="Uchiyama I."/>
            <person name="Ito T."/>
            <person name="Fujiyama A."/>
            <person name="Inagaki F."/>
            <person name="Takami H."/>
        </authorList>
    </citation>
    <scope>NUCLEOTIDE SEQUENCE</scope>
    <source>
        <strain evidence="7">Expedition CK06-06</strain>
    </source>
</reference>
<dbReference type="EMBL" id="BARS01020618">
    <property type="protein sequence ID" value="GAG09379.1"/>
    <property type="molecule type" value="Genomic_DNA"/>
</dbReference>